<keyword evidence="2" id="KW-0732">Signal</keyword>
<dbReference type="RefSeq" id="WP_238301580.1">
    <property type="nucleotide sequence ID" value="NZ_BPQM01000023.1"/>
</dbReference>
<gene>
    <name evidence="3" type="ORF">NBEOAGPD_1057</name>
</gene>
<evidence type="ECO:0000256" key="1">
    <source>
        <dbReference type="SAM" id="MobiDB-lite"/>
    </source>
</evidence>
<reference evidence="3" key="2">
    <citation type="submission" date="2021-08" db="EMBL/GenBank/DDBJ databases">
        <authorList>
            <person name="Tani A."/>
            <person name="Ola A."/>
            <person name="Ogura Y."/>
            <person name="Katsura K."/>
            <person name="Hayashi T."/>
        </authorList>
    </citation>
    <scope>NUCLEOTIDE SEQUENCE</scope>
    <source>
        <strain evidence="3">NBRC 103626</strain>
    </source>
</reference>
<comment type="caution">
    <text evidence="3">The sequence shown here is derived from an EMBL/GenBank/DDBJ whole genome shotgun (WGS) entry which is preliminary data.</text>
</comment>
<accession>A0AA37HLY6</accession>
<dbReference type="Proteomes" id="UP001055108">
    <property type="component" value="Unassembled WGS sequence"/>
</dbReference>
<feature type="signal peptide" evidence="2">
    <location>
        <begin position="1"/>
        <end position="24"/>
    </location>
</feature>
<organism evidence="3 4">
    <name type="scientific">Methylobacterium gregans</name>
    <dbReference type="NCBI Taxonomy" id="374424"/>
    <lineage>
        <taxon>Bacteria</taxon>
        <taxon>Pseudomonadati</taxon>
        <taxon>Pseudomonadota</taxon>
        <taxon>Alphaproteobacteria</taxon>
        <taxon>Hyphomicrobiales</taxon>
        <taxon>Methylobacteriaceae</taxon>
        <taxon>Methylobacterium</taxon>
    </lineage>
</organism>
<evidence type="ECO:0000256" key="2">
    <source>
        <dbReference type="SAM" id="SignalP"/>
    </source>
</evidence>
<protein>
    <recommendedName>
        <fullName evidence="5">AsmA family protein</fullName>
    </recommendedName>
</protein>
<feature type="compositionally biased region" description="Low complexity" evidence="1">
    <location>
        <begin position="381"/>
        <end position="390"/>
    </location>
</feature>
<keyword evidence="4" id="KW-1185">Reference proteome</keyword>
<sequence length="656" mass="66971">MSHPKGRARLARAARAGSLACALALPLSLSPGSSLLPVAAQEAASAVQDVTLTDVVLPLGGAEFRAPKVTVSGTRLSKDELAALLRPGAAETWPARLARLEAASITIPVLVSEHPGPGPLRQTVTYREVTARDVRAGRIAELTAAGAAVSVSGGPEKGSGTYGQIRANDVDLVALTRLYGVPGDGKGTVQRVYAGIQVADVVYTDPSGTTMRIAELQGRDLGGRQIPGGFGGALDALAVGLSRLEAEAEALPPAERAKLAGAGADLMEAVSVGALEARGLSLSETGPQGALLIEAERLAYATGPEAGLSLDGLAFTQGPTRARLGRLALSGISLAPTLATLRRLADPAAAADADDARRMMPALGTLTLKALSLDLPGSETPPAADPLAAPAPKPGARSDAKPDGKAEIRPDGKAAPQAAPRPVPPQPVASQPVTHVALRDAALSFGPLKDGVPTAGRLSLSGLVMPASTVTGAPVIGALPGYGYRDLDLDLVADLAWDEGRREVALREVALSGREMGAVRLTGTLGGIGPEIFSSGMPASDLLMFTASAKTLDLTVENTGLFERFIATQSKALSLKPEELRQEYVSASQFGVPIILGGSAGARAIGTAMGQFVQKPGRLVLKARARDAAGLGFADFALARSPAAILDRVEVEAKAE</sequence>
<feature type="chain" id="PRO_5041250474" description="AsmA family protein" evidence="2">
    <location>
        <begin position="25"/>
        <end position="656"/>
    </location>
</feature>
<dbReference type="EMBL" id="BPQM01000023">
    <property type="protein sequence ID" value="GJD77846.1"/>
    <property type="molecule type" value="Genomic_DNA"/>
</dbReference>
<dbReference type="AlphaFoldDB" id="A0AA37HLY6"/>
<feature type="region of interest" description="Disordered" evidence="1">
    <location>
        <begin position="374"/>
        <end position="430"/>
    </location>
</feature>
<feature type="compositionally biased region" description="Basic and acidic residues" evidence="1">
    <location>
        <begin position="396"/>
        <end position="412"/>
    </location>
</feature>
<evidence type="ECO:0000313" key="3">
    <source>
        <dbReference type="EMBL" id="GJD77846.1"/>
    </source>
</evidence>
<proteinExistence type="predicted"/>
<name>A0AA37HLY6_9HYPH</name>
<reference evidence="3" key="1">
    <citation type="journal article" date="2016" name="Front. Microbiol.">
        <title>Genome Sequence of the Piezophilic, Mesophilic Sulfate-Reducing Bacterium Desulfovibrio indicus J2T.</title>
        <authorList>
            <person name="Cao J."/>
            <person name="Maignien L."/>
            <person name="Shao Z."/>
            <person name="Alain K."/>
            <person name="Jebbar M."/>
        </authorList>
    </citation>
    <scope>NUCLEOTIDE SEQUENCE</scope>
    <source>
        <strain evidence="3">NBRC 103626</strain>
    </source>
</reference>
<evidence type="ECO:0008006" key="5">
    <source>
        <dbReference type="Google" id="ProtNLM"/>
    </source>
</evidence>
<evidence type="ECO:0000313" key="4">
    <source>
        <dbReference type="Proteomes" id="UP001055108"/>
    </source>
</evidence>